<proteinExistence type="predicted"/>
<evidence type="ECO:0000313" key="3">
    <source>
        <dbReference type="Proteomes" id="UP000622687"/>
    </source>
</evidence>
<reference evidence="2" key="1">
    <citation type="submission" date="2020-12" db="EMBL/GenBank/DDBJ databases">
        <title>Clostridium thailandense sp. nov., a novel acetogenic bacterium isolated from peat land soil in Thailand.</title>
        <authorList>
            <person name="Chaikitkaew S."/>
            <person name="Birkeland N.K."/>
        </authorList>
    </citation>
    <scope>NUCLEOTIDE SEQUENCE</scope>
    <source>
        <strain evidence="2">DSM 17425</strain>
    </source>
</reference>
<dbReference type="Pfam" id="PF03109">
    <property type="entry name" value="ABC1"/>
    <property type="match status" value="1"/>
</dbReference>
<keyword evidence="2" id="KW-0808">Transferase</keyword>
<dbReference type="InterPro" id="IPR004147">
    <property type="entry name" value="ABC1_dom"/>
</dbReference>
<evidence type="ECO:0000259" key="1">
    <source>
        <dbReference type="Pfam" id="PF03109"/>
    </source>
</evidence>
<comment type="caution">
    <text evidence="2">The sequence shown here is derived from an EMBL/GenBank/DDBJ whole genome shotgun (WGS) entry which is preliminary data.</text>
</comment>
<dbReference type="Proteomes" id="UP000622687">
    <property type="component" value="Unassembled WGS sequence"/>
</dbReference>
<organism evidence="2 3">
    <name type="scientific">Clostridium aciditolerans</name>
    <dbReference type="NCBI Taxonomy" id="339861"/>
    <lineage>
        <taxon>Bacteria</taxon>
        <taxon>Bacillati</taxon>
        <taxon>Bacillota</taxon>
        <taxon>Clostridia</taxon>
        <taxon>Eubacteriales</taxon>
        <taxon>Clostridiaceae</taxon>
        <taxon>Clostridium</taxon>
    </lineage>
</organism>
<dbReference type="SUPFAM" id="SSF56112">
    <property type="entry name" value="Protein kinase-like (PK-like)"/>
    <property type="match status" value="1"/>
</dbReference>
<name>A0A934I0E2_9CLOT</name>
<dbReference type="Gene3D" id="1.10.510.10">
    <property type="entry name" value="Transferase(Phosphotransferase) domain 1"/>
    <property type="match status" value="1"/>
</dbReference>
<accession>A0A934I0E2</accession>
<dbReference type="EMBL" id="JAEEGB010000026">
    <property type="protein sequence ID" value="MBI6874524.1"/>
    <property type="molecule type" value="Genomic_DNA"/>
</dbReference>
<dbReference type="AlphaFoldDB" id="A0A934I0E2"/>
<dbReference type="GO" id="GO:0004674">
    <property type="term" value="F:protein serine/threonine kinase activity"/>
    <property type="evidence" value="ECO:0007669"/>
    <property type="project" value="UniProtKB-KW"/>
</dbReference>
<evidence type="ECO:0000313" key="2">
    <source>
        <dbReference type="EMBL" id="MBI6874524.1"/>
    </source>
</evidence>
<dbReference type="InterPro" id="IPR011009">
    <property type="entry name" value="Kinase-like_dom_sf"/>
</dbReference>
<protein>
    <submittedName>
        <fullName evidence="2">Serine/threonine protein kinase</fullName>
    </submittedName>
</protein>
<feature type="domain" description="ABC1 atypical kinase-like" evidence="1">
    <location>
        <begin position="51"/>
        <end position="146"/>
    </location>
</feature>
<sequence>MRNKNLKGLPLIGKGCHGKVYRLDENRCIKICKHAKDMQMEYRVLKHASGYPQFPKVYECKDRYMIREYIDGQNIQDYIKENGFDNNLARELTELINVFIKLKFTRIDIRMQEVFVTRDHKIRIVDTTRYLDKRSSYPRKMLKTLKRLRCYKQYMKFLKENSPKLYKFWNKRPSSRSFF</sequence>
<dbReference type="RefSeq" id="WP_211143896.1">
    <property type="nucleotide sequence ID" value="NZ_JAEEGB010000026.1"/>
</dbReference>
<keyword evidence="2" id="KW-0418">Kinase</keyword>
<keyword evidence="3" id="KW-1185">Reference proteome</keyword>
<gene>
    <name evidence="2" type="ORF">I6U51_17765</name>
</gene>
<keyword evidence="2" id="KW-0723">Serine/threonine-protein kinase</keyword>